<dbReference type="InterPro" id="IPR017871">
    <property type="entry name" value="ABC_transporter-like_CS"/>
</dbReference>
<dbReference type="STRING" id="59919.PMM1239"/>
<keyword evidence="6 7" id="KW-0472">Membrane</keyword>
<dbReference type="PROSITE" id="PS50929">
    <property type="entry name" value="ABC_TM1F"/>
    <property type="match status" value="1"/>
</dbReference>
<dbReference type="InterPro" id="IPR011527">
    <property type="entry name" value="ABC1_TM_dom"/>
</dbReference>
<keyword evidence="2 7" id="KW-0812">Transmembrane</keyword>
<organism evidence="10 11">
    <name type="scientific">Prochlorococcus marinus subsp. pastoris (strain CCMP1986 / NIES-2087 / MED4)</name>
    <dbReference type="NCBI Taxonomy" id="59919"/>
    <lineage>
        <taxon>Bacteria</taxon>
        <taxon>Bacillati</taxon>
        <taxon>Cyanobacteriota</taxon>
        <taxon>Cyanophyceae</taxon>
        <taxon>Synechococcales</taxon>
        <taxon>Prochlorococcaceae</taxon>
        <taxon>Prochlorococcus</taxon>
    </lineage>
</organism>
<gene>
    <name evidence="10" type="primary">hetA</name>
    <name evidence="10" type="ordered locus">PMM1239</name>
</gene>
<dbReference type="InterPro" id="IPR027417">
    <property type="entry name" value="P-loop_NTPase"/>
</dbReference>
<protein>
    <submittedName>
        <fullName evidence="10">ABC transporter</fullName>
    </submittedName>
</protein>
<evidence type="ECO:0000256" key="3">
    <source>
        <dbReference type="ARBA" id="ARBA00022741"/>
    </source>
</evidence>
<dbReference type="HOGENOM" id="CLU_000604_84_3_3"/>
<feature type="transmembrane region" description="Helical" evidence="7">
    <location>
        <begin position="194"/>
        <end position="211"/>
    </location>
</feature>
<dbReference type="PROSITE" id="PS50893">
    <property type="entry name" value="ABC_TRANSPORTER_2"/>
    <property type="match status" value="1"/>
</dbReference>
<reference evidence="10 11" key="1">
    <citation type="journal article" date="2003" name="Nature">
        <title>Genome divergence in two Prochlorococcus ecotypes reflects oceanic niche differentiation.</title>
        <authorList>
            <person name="Rocap G."/>
            <person name="Larimer F.W."/>
            <person name="Lamerdin J.E."/>
            <person name="Malfatti S."/>
            <person name="Chain P."/>
            <person name="Ahlgren N.A."/>
            <person name="Arellano A."/>
            <person name="Coleman M."/>
            <person name="Hauser L."/>
            <person name="Hess W.R."/>
            <person name="Johnson Z.I."/>
            <person name="Land M.L."/>
            <person name="Lindell D."/>
            <person name="Post A.F."/>
            <person name="Regala W."/>
            <person name="Shah M."/>
            <person name="Shaw S.L."/>
            <person name="Steglich C."/>
            <person name="Sullivan M.B."/>
            <person name="Ting C.S."/>
            <person name="Tolonen A."/>
            <person name="Webb E.A."/>
            <person name="Zinser E.R."/>
            <person name="Chisholm S.W."/>
        </authorList>
    </citation>
    <scope>NUCLEOTIDE SEQUENCE [LARGE SCALE GENOMIC DNA]</scope>
    <source>
        <strain evidence="11">CCMP1986 / NIES-2087 / MED4</strain>
    </source>
</reference>
<dbReference type="InterPro" id="IPR039421">
    <property type="entry name" value="Type_1_exporter"/>
</dbReference>
<dbReference type="GO" id="GO:0016887">
    <property type="term" value="F:ATP hydrolysis activity"/>
    <property type="evidence" value="ECO:0007669"/>
    <property type="project" value="InterPro"/>
</dbReference>
<dbReference type="KEGG" id="pmm:PMM1239"/>
<dbReference type="RefSeq" id="WP_011132873.1">
    <property type="nucleotide sequence ID" value="NC_005072.1"/>
</dbReference>
<comment type="subcellular location">
    <subcellularLocation>
        <location evidence="1">Cell membrane</location>
        <topology evidence="1">Multi-pass membrane protein</topology>
    </subcellularLocation>
</comment>
<dbReference type="GO" id="GO:0140359">
    <property type="term" value="F:ABC-type transporter activity"/>
    <property type="evidence" value="ECO:0007669"/>
    <property type="project" value="InterPro"/>
</dbReference>
<keyword evidence="3" id="KW-0547">Nucleotide-binding</keyword>
<evidence type="ECO:0000256" key="5">
    <source>
        <dbReference type="ARBA" id="ARBA00022989"/>
    </source>
</evidence>
<dbReference type="GO" id="GO:0005524">
    <property type="term" value="F:ATP binding"/>
    <property type="evidence" value="ECO:0007669"/>
    <property type="project" value="UniProtKB-KW"/>
</dbReference>
<evidence type="ECO:0000256" key="7">
    <source>
        <dbReference type="SAM" id="Phobius"/>
    </source>
</evidence>
<dbReference type="PANTHER" id="PTHR24221">
    <property type="entry name" value="ATP-BINDING CASSETTE SUB-FAMILY B"/>
    <property type="match status" value="1"/>
</dbReference>
<dbReference type="Gene3D" id="3.40.50.300">
    <property type="entry name" value="P-loop containing nucleotide triphosphate hydrolases"/>
    <property type="match status" value="1"/>
</dbReference>
<dbReference type="EMBL" id="BX548174">
    <property type="protein sequence ID" value="CAE19698.1"/>
    <property type="molecule type" value="Genomic_DNA"/>
</dbReference>
<proteinExistence type="predicted"/>
<evidence type="ECO:0000256" key="6">
    <source>
        <dbReference type="ARBA" id="ARBA00023136"/>
    </source>
</evidence>
<dbReference type="GO" id="GO:0005886">
    <property type="term" value="C:plasma membrane"/>
    <property type="evidence" value="ECO:0007669"/>
    <property type="project" value="UniProtKB-SubCell"/>
</dbReference>
<dbReference type="PROSITE" id="PS00211">
    <property type="entry name" value="ABC_TRANSPORTER_1"/>
    <property type="match status" value="1"/>
</dbReference>
<evidence type="ECO:0000256" key="4">
    <source>
        <dbReference type="ARBA" id="ARBA00022840"/>
    </source>
</evidence>
<dbReference type="Pfam" id="PF00005">
    <property type="entry name" value="ABC_tran"/>
    <property type="match status" value="1"/>
</dbReference>
<feature type="domain" description="ABC transporter" evidence="8">
    <location>
        <begin position="369"/>
        <end position="592"/>
    </location>
</feature>
<dbReference type="InterPro" id="IPR036640">
    <property type="entry name" value="ABC1_TM_sf"/>
</dbReference>
<dbReference type="InterPro" id="IPR003593">
    <property type="entry name" value="AAA+_ATPase"/>
</dbReference>
<evidence type="ECO:0000313" key="11">
    <source>
        <dbReference type="Proteomes" id="UP000001026"/>
    </source>
</evidence>
<keyword evidence="5 7" id="KW-1133">Transmembrane helix</keyword>
<evidence type="ECO:0000313" key="10">
    <source>
        <dbReference type="EMBL" id="CAE19698.1"/>
    </source>
</evidence>
<dbReference type="OrthoDB" id="9762790at2"/>
<evidence type="ECO:0000256" key="2">
    <source>
        <dbReference type="ARBA" id="ARBA00022692"/>
    </source>
</evidence>
<evidence type="ECO:0000256" key="1">
    <source>
        <dbReference type="ARBA" id="ARBA00004651"/>
    </source>
</evidence>
<sequence length="594" mass="67448">MRLTEDGLNKNQSNSLSLLSSLYKYLSFKRKLQIWINLLLALLNAAFEIFSIGIIFPLLNIVINPKEIETNKYLSTIYNFFNSYGENYFLYFIIISTLLIVSISLIVKLTNLRYTIKLAQNIGTDLCKSALNSYLNKSYVELKNTNSADMISGINKNIEGSIIALESFLQLVTSTVLAISIFIALLLISKNITLIAFSTILLVYYFLSIYSKNRLTKNSNKIVINEPFRQKYLQESLQGIRDVILSDLQDFFVFNFGKYDSYMRVFTASNGFIVNSARYIIEYIVLVLICLIIISFLLLDNVNINSFAILGTFAIGCQKLLPSLQTIFRMLSNLRGFKYQIIEAINILSTNKDNKQNIHRENIKFDKHISLNKISFKYPNTEKIILNDINFKLRKGECIGIKGTSGAGKSTFADIIMTLLTPNSGEYFVDNFNILEGNLKENIFKWRKSIAHVPQEIFIADTTIAENIAFGLSKGEIDYKKIISCCRQSKLLDFINSLPNQFETIVGENGSLLSGGQRQRIAIARALYKDAQILILDEATSSLDNETENSVIESIKNIKGKVTIIFITHRLSTLNICDRIIEFKNGKLLETLKN</sequence>
<dbReference type="SUPFAM" id="SSF52540">
    <property type="entry name" value="P-loop containing nucleoside triphosphate hydrolases"/>
    <property type="match status" value="1"/>
</dbReference>
<dbReference type="eggNOG" id="COG1132">
    <property type="taxonomic scope" value="Bacteria"/>
</dbReference>
<dbReference type="Proteomes" id="UP000001026">
    <property type="component" value="Chromosome"/>
</dbReference>
<feature type="transmembrane region" description="Helical" evidence="7">
    <location>
        <begin position="279"/>
        <end position="298"/>
    </location>
</feature>
<feature type="transmembrane region" description="Helical" evidence="7">
    <location>
        <begin position="34"/>
        <end position="63"/>
    </location>
</feature>
<evidence type="ECO:0000259" key="9">
    <source>
        <dbReference type="PROSITE" id="PS50929"/>
    </source>
</evidence>
<dbReference type="Gene3D" id="1.20.1560.10">
    <property type="entry name" value="ABC transporter type 1, transmembrane domain"/>
    <property type="match status" value="1"/>
</dbReference>
<accession>Q7V0L7</accession>
<dbReference type="SMART" id="SM00382">
    <property type="entry name" value="AAA"/>
    <property type="match status" value="1"/>
</dbReference>
<dbReference type="SUPFAM" id="SSF90123">
    <property type="entry name" value="ABC transporter transmembrane region"/>
    <property type="match status" value="1"/>
</dbReference>
<keyword evidence="4" id="KW-0067">ATP-binding</keyword>
<feature type="domain" description="ABC transmembrane type-1" evidence="9">
    <location>
        <begin position="35"/>
        <end position="336"/>
    </location>
</feature>
<feature type="transmembrane region" description="Helical" evidence="7">
    <location>
        <begin position="88"/>
        <end position="107"/>
    </location>
</feature>
<name>Q7V0L7_PROMP</name>
<dbReference type="PANTHER" id="PTHR24221:SF654">
    <property type="entry name" value="ATP-BINDING CASSETTE SUB-FAMILY B MEMBER 6"/>
    <property type="match status" value="1"/>
</dbReference>
<dbReference type="AlphaFoldDB" id="Q7V0L7"/>
<feature type="transmembrane region" description="Helical" evidence="7">
    <location>
        <begin position="168"/>
        <end position="188"/>
    </location>
</feature>
<dbReference type="InterPro" id="IPR003439">
    <property type="entry name" value="ABC_transporter-like_ATP-bd"/>
</dbReference>
<evidence type="ECO:0000259" key="8">
    <source>
        <dbReference type="PROSITE" id="PS50893"/>
    </source>
</evidence>